<keyword evidence="3" id="KW-0597">Phosphoprotein</keyword>
<feature type="binding site" evidence="15">
    <location>
        <position position="202"/>
    </location>
    <ligand>
        <name>Zn(2+)</name>
        <dbReference type="ChEBI" id="CHEBI:29105"/>
    </ligand>
</feature>
<comment type="cofactor">
    <cofactor evidence="1">
        <name>Zn(2+)</name>
        <dbReference type="ChEBI" id="CHEBI:29105"/>
    </cofactor>
</comment>
<comment type="catalytic activity">
    <reaction evidence="12">
        <text>N(6)-succinyl-L-lysyl-[protein] + NAD(+) + H2O = 2''-O-succinyl-ADP-D-ribose + nicotinamide + L-lysyl-[protein]</text>
        <dbReference type="Rhea" id="RHEA:47668"/>
        <dbReference type="Rhea" id="RHEA-COMP:9752"/>
        <dbReference type="Rhea" id="RHEA-COMP:11877"/>
        <dbReference type="ChEBI" id="CHEBI:15377"/>
        <dbReference type="ChEBI" id="CHEBI:17154"/>
        <dbReference type="ChEBI" id="CHEBI:29969"/>
        <dbReference type="ChEBI" id="CHEBI:57540"/>
        <dbReference type="ChEBI" id="CHEBI:87830"/>
        <dbReference type="ChEBI" id="CHEBI:87832"/>
    </reaction>
    <physiologicalReaction direction="left-to-right" evidence="12">
        <dbReference type="Rhea" id="RHEA:47669"/>
    </physiologicalReaction>
</comment>
<dbReference type="InterPro" id="IPR050134">
    <property type="entry name" value="NAD-dep_sirtuin_deacylases"/>
</dbReference>
<organism evidence="18 19">
    <name type="scientific">Biomphalaria glabrata</name>
    <name type="common">Bloodfluke planorb</name>
    <name type="synonym">Freshwater snail</name>
    <dbReference type="NCBI Taxonomy" id="6526"/>
    <lineage>
        <taxon>Eukaryota</taxon>
        <taxon>Metazoa</taxon>
        <taxon>Spiralia</taxon>
        <taxon>Lophotrochozoa</taxon>
        <taxon>Mollusca</taxon>
        <taxon>Gastropoda</taxon>
        <taxon>Heterobranchia</taxon>
        <taxon>Euthyneura</taxon>
        <taxon>Panpulmonata</taxon>
        <taxon>Hygrophila</taxon>
        <taxon>Lymnaeoidea</taxon>
        <taxon>Planorbidae</taxon>
        <taxon>Biomphalaria</taxon>
    </lineage>
</organism>
<dbReference type="GeneID" id="106067692"/>
<evidence type="ECO:0000259" key="17">
    <source>
        <dbReference type="PROSITE" id="PS50305"/>
    </source>
</evidence>
<evidence type="ECO:0000256" key="12">
    <source>
        <dbReference type="ARBA" id="ARBA00051105"/>
    </source>
</evidence>
<dbReference type="InterPro" id="IPR003000">
    <property type="entry name" value="Sirtuin"/>
</dbReference>
<evidence type="ECO:0000256" key="15">
    <source>
        <dbReference type="PROSITE-ProRule" id="PRU00236"/>
    </source>
</evidence>
<evidence type="ECO:0000256" key="3">
    <source>
        <dbReference type="ARBA" id="ARBA00022553"/>
    </source>
</evidence>
<feature type="domain" description="Deacetylase sirtuin-type" evidence="17">
    <location>
        <begin position="89"/>
        <end position="336"/>
    </location>
</feature>
<dbReference type="PROSITE" id="PS50305">
    <property type="entry name" value="SIRTUIN"/>
    <property type="match status" value="1"/>
</dbReference>
<evidence type="ECO:0000256" key="9">
    <source>
        <dbReference type="ARBA" id="ARBA00041832"/>
    </source>
</evidence>
<evidence type="ECO:0000313" key="18">
    <source>
        <dbReference type="Proteomes" id="UP001165740"/>
    </source>
</evidence>
<dbReference type="GO" id="GO:0140861">
    <property type="term" value="P:DNA repair-dependent chromatin remodeling"/>
    <property type="evidence" value="ECO:0007669"/>
    <property type="project" value="UniProtKB-ARBA"/>
</dbReference>
<dbReference type="RefSeq" id="XP_055875661.1">
    <property type="nucleotide sequence ID" value="XM_056019686.1"/>
</dbReference>
<comment type="similarity">
    <text evidence="8">Belongs to the sirtuin family. Class IV subfamily.</text>
</comment>
<evidence type="ECO:0000256" key="16">
    <source>
        <dbReference type="SAM" id="Coils"/>
    </source>
</evidence>
<feature type="binding site" evidence="15">
    <location>
        <position position="235"/>
    </location>
    <ligand>
        <name>Zn(2+)</name>
        <dbReference type="ChEBI" id="CHEBI:29105"/>
    </ligand>
</feature>
<evidence type="ECO:0000256" key="14">
    <source>
        <dbReference type="ARBA" id="ARBA00052763"/>
    </source>
</evidence>
<dbReference type="GO" id="GO:0005634">
    <property type="term" value="C:nucleus"/>
    <property type="evidence" value="ECO:0007669"/>
    <property type="project" value="TreeGrafter"/>
</dbReference>
<keyword evidence="18" id="KW-1185">Reference proteome</keyword>
<dbReference type="FunFam" id="3.40.50.1220:FF:000038">
    <property type="entry name" value="NAD-dependent protein deacetylase sirtuin-6 isoform X2"/>
    <property type="match status" value="1"/>
</dbReference>
<dbReference type="InterPro" id="IPR029035">
    <property type="entry name" value="DHS-like_NAD/FAD-binding_dom"/>
</dbReference>
<evidence type="ECO:0000256" key="6">
    <source>
        <dbReference type="ARBA" id="ARBA00022833"/>
    </source>
</evidence>
<evidence type="ECO:0000256" key="2">
    <source>
        <dbReference type="ARBA" id="ARBA00012928"/>
    </source>
</evidence>
<evidence type="ECO:0000256" key="8">
    <source>
        <dbReference type="ARBA" id="ARBA00038170"/>
    </source>
</evidence>
<comment type="catalytic activity">
    <reaction evidence="11">
        <text>N(6)-decanoyl-L-lysyl-[protein] + NAD(+) + H2O = 2''-O-decanoyl-ADP-D-ribose + nicotinamide + L-lysyl-[protein]</text>
        <dbReference type="Rhea" id="RHEA:70631"/>
        <dbReference type="Rhea" id="RHEA-COMP:9752"/>
        <dbReference type="Rhea" id="RHEA-COMP:17932"/>
        <dbReference type="ChEBI" id="CHEBI:15377"/>
        <dbReference type="ChEBI" id="CHEBI:17154"/>
        <dbReference type="ChEBI" id="CHEBI:29969"/>
        <dbReference type="ChEBI" id="CHEBI:57540"/>
        <dbReference type="ChEBI" id="CHEBI:143222"/>
        <dbReference type="ChEBI" id="CHEBI:189688"/>
    </reaction>
    <physiologicalReaction direction="left-to-right" evidence="11">
        <dbReference type="Rhea" id="RHEA:70632"/>
    </physiologicalReaction>
</comment>
<evidence type="ECO:0000256" key="4">
    <source>
        <dbReference type="ARBA" id="ARBA00022679"/>
    </source>
</evidence>
<evidence type="ECO:0000256" key="1">
    <source>
        <dbReference type="ARBA" id="ARBA00001947"/>
    </source>
</evidence>
<dbReference type="PANTHER" id="PTHR11085:SF1">
    <property type="entry name" value="NAD-DEPENDENT PROTEIN DEACETYLASE SIRTUIN-7"/>
    <property type="match status" value="1"/>
</dbReference>
<keyword evidence="5 15" id="KW-0479">Metal-binding</keyword>
<evidence type="ECO:0000256" key="13">
    <source>
        <dbReference type="ARBA" id="ARBA00051399"/>
    </source>
</evidence>
<dbReference type="GO" id="GO:0000785">
    <property type="term" value="C:chromatin"/>
    <property type="evidence" value="ECO:0007669"/>
    <property type="project" value="TreeGrafter"/>
</dbReference>
<feature type="active site" description="Proton acceptor" evidence="15">
    <location>
        <position position="194"/>
    </location>
</feature>
<keyword evidence="4" id="KW-0808">Transferase</keyword>
<dbReference type="Gene3D" id="3.40.50.1220">
    <property type="entry name" value="TPP-binding domain"/>
    <property type="match status" value="1"/>
</dbReference>
<dbReference type="GO" id="GO:0035861">
    <property type="term" value="C:site of double-strand break"/>
    <property type="evidence" value="ECO:0007669"/>
    <property type="project" value="UniProtKB-ARBA"/>
</dbReference>
<evidence type="ECO:0000256" key="7">
    <source>
        <dbReference type="ARBA" id="ARBA00023027"/>
    </source>
</evidence>
<dbReference type="Pfam" id="PF02146">
    <property type="entry name" value="SIR2"/>
    <property type="match status" value="1"/>
</dbReference>
<dbReference type="SUPFAM" id="SSF52467">
    <property type="entry name" value="DHS-like NAD/FAD-binding domain"/>
    <property type="match status" value="1"/>
</dbReference>
<dbReference type="AlphaFoldDB" id="A0A9W2ZKU3"/>
<proteinExistence type="inferred from homology"/>
<protein>
    <recommendedName>
        <fullName evidence="2">protein acetyllysine N-acetyltransferase</fullName>
        <ecNumber evidence="2">2.3.1.286</ecNumber>
    </recommendedName>
    <alternativeName>
        <fullName evidence="10">Regulatory protein SIR2 homolog 7</fullName>
    </alternativeName>
    <alternativeName>
        <fullName evidence="9">SIR2-like protein 7</fullName>
    </alternativeName>
</protein>
<name>A0A9W2ZKU3_BIOGL</name>
<dbReference type="GO" id="GO:0010468">
    <property type="term" value="P:regulation of gene expression"/>
    <property type="evidence" value="ECO:0007669"/>
    <property type="project" value="UniProtKB-ARBA"/>
</dbReference>
<evidence type="ECO:0000256" key="11">
    <source>
        <dbReference type="ARBA" id="ARBA00050237"/>
    </source>
</evidence>
<sequence>MAGADNKARRRRSLRKVTKTHFLISKNAKYERKEKLKKISEILKKPEKLRTIADKVFVSKNPEIVKTSEKNARQLKAKKERMLEIEDEPGLFNLKCVQLAELIKSSKYIVVYTGAGISTAASIPDYRGPNGVWTLLKKGQDMCPQDLSDAEPTLTHMSLTGLYKYGKVKHVVSQNCDGLHLRSGFPRSALSEVHGNMYIECCYSCVPHKEYIRLFDVTERTSIHRHATARACHVCGGNLKDTIVHFGEKGKLTSPYRWKEAIRAAKKTDLIICLGSSLKVLKKYSALWSMDKKPMYRPKLVIVNLQWTPKDDVATLKINGKCDNVMSKVMEILSYKIPVYIREQDPIFIHHTPLLVTELQTTSKKILSVPLQLRKIKQPRKNARLKMKIEKQNLEDKLNNVDISHQKIEQLTTSFQNKNFHISNATQNYPVIRNLLRNSTTVPNSGCYVGTSLKNSSCTHFCCNNHLPLTDPTNKLPHGHRNLQLEEFDDVFCIERKAQSQQSNSEMHNLNTEVNFHHEFSMTHLPEVVVIDLEKSSVQSTTDINEQQFKMIPNAENLNPYGALSHENDIFSCEKSNVDHSCKESIDSCMLFNCVGSESLLPKLTPILQMPIEQLTMYLVSNEIQTNADAHLTIFSDNFLNFCDSTLFQDNNISDALVSNDAVKERVRLDHSYCQKQFHDVKKQIHQHTFDEQVMLRKPLILDNCFSIQSELLNKVRHDPAKTNCMQSEESKILSKEHENIPESTAKHCDILNQAHIKFSSTLCDKATSLRDSFHIITKGSGACFYQNSSNLECSQFRPALCGDTCRRGQLKHSLFLQKESNDIVESQHLTNVKTNCLSPSIGVAEESNGSTSNKRKLSFSSFPGWYGKGLGIKRKRR</sequence>
<comment type="catalytic activity">
    <reaction evidence="13">
        <text>N(6)-propanoyl-L-lysyl-[protein] + NAD(+) + H2O = 3''-O-propanoyl-ADP-D-ribose + nicotinamide + L-lysyl-[protein]</text>
        <dbReference type="Rhea" id="RHEA:23500"/>
        <dbReference type="Rhea" id="RHEA-COMP:9752"/>
        <dbReference type="Rhea" id="RHEA-COMP:13758"/>
        <dbReference type="ChEBI" id="CHEBI:15377"/>
        <dbReference type="ChEBI" id="CHEBI:17154"/>
        <dbReference type="ChEBI" id="CHEBI:29969"/>
        <dbReference type="ChEBI" id="CHEBI:57540"/>
        <dbReference type="ChEBI" id="CHEBI:138019"/>
        <dbReference type="ChEBI" id="CHEBI:145015"/>
    </reaction>
    <physiologicalReaction direction="left-to-right" evidence="13">
        <dbReference type="Rhea" id="RHEA:23501"/>
    </physiologicalReaction>
</comment>
<feature type="binding site" evidence="15">
    <location>
        <position position="232"/>
    </location>
    <ligand>
        <name>Zn(2+)</name>
        <dbReference type="ChEBI" id="CHEBI:29105"/>
    </ligand>
</feature>
<dbReference type="GO" id="GO:0046872">
    <property type="term" value="F:metal ion binding"/>
    <property type="evidence" value="ECO:0007669"/>
    <property type="project" value="UniProtKB-KW"/>
</dbReference>
<evidence type="ECO:0000256" key="10">
    <source>
        <dbReference type="ARBA" id="ARBA00043038"/>
    </source>
</evidence>
<evidence type="ECO:0000256" key="5">
    <source>
        <dbReference type="ARBA" id="ARBA00022723"/>
    </source>
</evidence>
<dbReference type="CDD" id="cd01410">
    <property type="entry name" value="SIRT7"/>
    <property type="match status" value="1"/>
</dbReference>
<accession>A0A9W2ZKU3</accession>
<gene>
    <name evidence="19" type="primary">LOC106067692</name>
</gene>
<dbReference type="OrthoDB" id="2919105at2759"/>
<dbReference type="PANTHER" id="PTHR11085">
    <property type="entry name" value="NAD-DEPENDENT PROTEIN DEACYLASE SIRTUIN-5, MITOCHONDRIAL-RELATED"/>
    <property type="match status" value="1"/>
</dbReference>
<feature type="binding site" evidence="15">
    <location>
        <position position="205"/>
    </location>
    <ligand>
        <name>Zn(2+)</name>
        <dbReference type="ChEBI" id="CHEBI:29105"/>
    </ligand>
</feature>
<keyword evidence="16" id="KW-0175">Coiled coil</keyword>
<feature type="coiled-coil region" evidence="16">
    <location>
        <begin position="380"/>
        <end position="411"/>
    </location>
</feature>
<dbReference type="FunFam" id="2.20.28.200:FF:000002">
    <property type="entry name" value="NAD-dependent deacetylase sirtuin-7"/>
    <property type="match status" value="1"/>
</dbReference>
<reference evidence="19" key="1">
    <citation type="submission" date="2025-08" db="UniProtKB">
        <authorList>
            <consortium name="RefSeq"/>
        </authorList>
    </citation>
    <scope>IDENTIFICATION</scope>
</reference>
<keyword evidence="7" id="KW-0520">NAD</keyword>
<dbReference type="GO" id="GO:0097372">
    <property type="term" value="F:histone H3K18 deacetylase activity, NAD-dependent"/>
    <property type="evidence" value="ECO:0007669"/>
    <property type="project" value="TreeGrafter"/>
</dbReference>
<evidence type="ECO:0000313" key="19">
    <source>
        <dbReference type="RefSeq" id="XP_055875661.1"/>
    </source>
</evidence>
<dbReference type="GO" id="GO:0070403">
    <property type="term" value="F:NAD+ binding"/>
    <property type="evidence" value="ECO:0007669"/>
    <property type="project" value="InterPro"/>
</dbReference>
<dbReference type="Gene3D" id="2.20.28.200">
    <property type="match status" value="1"/>
</dbReference>
<keyword evidence="6 15" id="KW-0862">Zinc</keyword>
<dbReference type="InterPro" id="IPR026590">
    <property type="entry name" value="Ssirtuin_cat_dom"/>
</dbReference>
<dbReference type="EC" id="2.3.1.286" evidence="2"/>
<dbReference type="Proteomes" id="UP001165740">
    <property type="component" value="Chromosome 2"/>
</dbReference>
<comment type="catalytic activity">
    <reaction evidence="14">
        <text>N(6)-glutaryl-L-lysyl-[protein] + NAD(+) + H2O = 2''-O-glutaryl-ADP-D-ribose + nicotinamide + L-lysyl-[protein]</text>
        <dbReference type="Rhea" id="RHEA:47664"/>
        <dbReference type="Rhea" id="RHEA-COMP:9752"/>
        <dbReference type="Rhea" id="RHEA-COMP:11875"/>
        <dbReference type="ChEBI" id="CHEBI:15377"/>
        <dbReference type="ChEBI" id="CHEBI:17154"/>
        <dbReference type="ChEBI" id="CHEBI:29969"/>
        <dbReference type="ChEBI" id="CHEBI:57540"/>
        <dbReference type="ChEBI" id="CHEBI:87828"/>
        <dbReference type="ChEBI" id="CHEBI:87829"/>
    </reaction>
    <physiologicalReaction direction="left-to-right" evidence="14">
        <dbReference type="Rhea" id="RHEA:47665"/>
    </physiologicalReaction>
</comment>